<keyword evidence="4" id="KW-0968">Cytoplasmic vesicle</keyword>
<evidence type="ECO:0000259" key="5">
    <source>
        <dbReference type="PROSITE" id="PS50942"/>
    </source>
</evidence>
<evidence type="ECO:0000313" key="6">
    <source>
        <dbReference type="EMBL" id="KAG5529196.1"/>
    </source>
</evidence>
<keyword evidence="7" id="KW-1185">Reference proteome</keyword>
<dbReference type="GO" id="GO:0000149">
    <property type="term" value="F:SNARE binding"/>
    <property type="evidence" value="ECO:0007669"/>
    <property type="project" value="TreeGrafter"/>
</dbReference>
<evidence type="ECO:0000256" key="4">
    <source>
        <dbReference type="ARBA" id="ARBA00023329"/>
    </source>
</evidence>
<dbReference type="GO" id="GO:0005905">
    <property type="term" value="C:clathrin-coated pit"/>
    <property type="evidence" value="ECO:0007669"/>
    <property type="project" value="TreeGrafter"/>
</dbReference>
<dbReference type="Proteomes" id="UP000823749">
    <property type="component" value="Chromosome 10"/>
</dbReference>
<comment type="subcellular location">
    <subcellularLocation>
        <location evidence="1">Cytoplasmic vesicle</location>
        <location evidence="1">Clathrin-coated vesicle</location>
    </subcellularLocation>
    <subcellularLocation>
        <location evidence="2">Golgi apparatus</location>
    </subcellularLocation>
</comment>
<gene>
    <name evidence="6" type="ORF">RHGRI_029775</name>
</gene>
<dbReference type="InterPro" id="IPR045192">
    <property type="entry name" value="AP180-like"/>
</dbReference>
<dbReference type="AlphaFoldDB" id="A0AAV6IKH8"/>
<dbReference type="GO" id="GO:0030136">
    <property type="term" value="C:clathrin-coated vesicle"/>
    <property type="evidence" value="ECO:0007669"/>
    <property type="project" value="UniProtKB-SubCell"/>
</dbReference>
<keyword evidence="3" id="KW-0333">Golgi apparatus</keyword>
<dbReference type="InterPro" id="IPR013809">
    <property type="entry name" value="ENTH"/>
</dbReference>
<reference evidence="6" key="1">
    <citation type="submission" date="2020-08" db="EMBL/GenBank/DDBJ databases">
        <title>Plant Genome Project.</title>
        <authorList>
            <person name="Zhang R.-G."/>
        </authorList>
    </citation>
    <scope>NUCLEOTIDE SEQUENCE</scope>
    <source>
        <strain evidence="6">WSP0</strain>
        <tissue evidence="6">Leaf</tissue>
    </source>
</reference>
<dbReference type="PROSITE" id="PS50942">
    <property type="entry name" value="ENTH"/>
    <property type="match status" value="1"/>
</dbReference>
<dbReference type="GO" id="GO:0032050">
    <property type="term" value="F:clathrin heavy chain binding"/>
    <property type="evidence" value="ECO:0007669"/>
    <property type="project" value="TreeGrafter"/>
</dbReference>
<feature type="domain" description="ENTH" evidence="5">
    <location>
        <begin position="92"/>
        <end position="225"/>
    </location>
</feature>
<proteinExistence type="predicted"/>
<dbReference type="InterPro" id="IPR011417">
    <property type="entry name" value="ANTH_dom"/>
</dbReference>
<dbReference type="Pfam" id="PF07651">
    <property type="entry name" value="ANTH"/>
    <property type="match status" value="1"/>
</dbReference>
<organism evidence="6 7">
    <name type="scientific">Rhododendron griersonianum</name>
    <dbReference type="NCBI Taxonomy" id="479676"/>
    <lineage>
        <taxon>Eukaryota</taxon>
        <taxon>Viridiplantae</taxon>
        <taxon>Streptophyta</taxon>
        <taxon>Embryophyta</taxon>
        <taxon>Tracheophyta</taxon>
        <taxon>Spermatophyta</taxon>
        <taxon>Magnoliopsida</taxon>
        <taxon>eudicotyledons</taxon>
        <taxon>Gunneridae</taxon>
        <taxon>Pentapetalae</taxon>
        <taxon>asterids</taxon>
        <taxon>Ericales</taxon>
        <taxon>Ericaceae</taxon>
        <taxon>Ericoideae</taxon>
        <taxon>Rhodoreae</taxon>
        <taxon>Rhododendron</taxon>
    </lineage>
</organism>
<dbReference type="InterPro" id="IPR008942">
    <property type="entry name" value="ENTH_VHS"/>
</dbReference>
<dbReference type="GO" id="GO:0005794">
    <property type="term" value="C:Golgi apparatus"/>
    <property type="evidence" value="ECO:0007669"/>
    <property type="project" value="UniProtKB-SubCell"/>
</dbReference>
<dbReference type="Gene3D" id="1.25.40.90">
    <property type="match status" value="1"/>
</dbReference>
<dbReference type="PANTHER" id="PTHR22951">
    <property type="entry name" value="CLATHRIN ASSEMBLY PROTEIN"/>
    <property type="match status" value="1"/>
</dbReference>
<sequence>MSCSLSLFTLPSKDRLLEAFLGLADSPSTLPLELSVDHLLESRPCDSDQNDMIERAMKMGSVHLEAGFGFRLFVRLEYTKLFDGLPGALDMESTIVIKELDIAIVRATNHVERPVKQKHTKGECSLKMEMACSFDSCPFCASATRPRADVANYINALAGRLSKTHNWAVTLKTLIIIHHALREVDPTFSRRANPLWKKKNPYVHDVAHFKDDSKSNGKYLVLAED</sequence>
<dbReference type="GO" id="GO:0005546">
    <property type="term" value="F:phosphatidylinositol-4,5-bisphosphate binding"/>
    <property type="evidence" value="ECO:0007669"/>
    <property type="project" value="TreeGrafter"/>
</dbReference>
<dbReference type="GO" id="GO:0006900">
    <property type="term" value="P:vesicle budding from membrane"/>
    <property type="evidence" value="ECO:0007669"/>
    <property type="project" value="TreeGrafter"/>
</dbReference>
<protein>
    <recommendedName>
        <fullName evidence="5">ENTH domain-containing protein</fullName>
    </recommendedName>
</protein>
<dbReference type="GO" id="GO:0005545">
    <property type="term" value="F:1-phosphatidylinositol binding"/>
    <property type="evidence" value="ECO:0007669"/>
    <property type="project" value="TreeGrafter"/>
</dbReference>
<evidence type="ECO:0000256" key="1">
    <source>
        <dbReference type="ARBA" id="ARBA00004132"/>
    </source>
</evidence>
<evidence type="ECO:0000256" key="2">
    <source>
        <dbReference type="ARBA" id="ARBA00004555"/>
    </source>
</evidence>
<accession>A0AAV6IKH8</accession>
<evidence type="ECO:0000313" key="7">
    <source>
        <dbReference type="Proteomes" id="UP000823749"/>
    </source>
</evidence>
<dbReference type="GO" id="GO:0072583">
    <property type="term" value="P:clathrin-dependent endocytosis"/>
    <property type="evidence" value="ECO:0007669"/>
    <property type="project" value="InterPro"/>
</dbReference>
<comment type="caution">
    <text evidence="6">The sequence shown here is derived from an EMBL/GenBank/DDBJ whole genome shotgun (WGS) entry which is preliminary data.</text>
</comment>
<evidence type="ECO:0000256" key="3">
    <source>
        <dbReference type="ARBA" id="ARBA00023034"/>
    </source>
</evidence>
<name>A0AAV6IKH8_9ERIC</name>
<dbReference type="PANTHER" id="PTHR22951:SF32">
    <property type="entry name" value="OS06G0175500 PROTEIN"/>
    <property type="match status" value="1"/>
</dbReference>
<dbReference type="SUPFAM" id="SSF48464">
    <property type="entry name" value="ENTH/VHS domain"/>
    <property type="match status" value="1"/>
</dbReference>
<dbReference type="EMBL" id="JACTNZ010000010">
    <property type="protein sequence ID" value="KAG5529196.1"/>
    <property type="molecule type" value="Genomic_DNA"/>
</dbReference>
<dbReference type="GO" id="GO:0048268">
    <property type="term" value="P:clathrin coat assembly"/>
    <property type="evidence" value="ECO:0007669"/>
    <property type="project" value="InterPro"/>
</dbReference>